<evidence type="ECO:0000259" key="5">
    <source>
        <dbReference type="PROSITE" id="PS50893"/>
    </source>
</evidence>
<sequence>MPFLGVGGARRCRAAGHTVTPCRARAATPCRARAPRCAARLGESGMTATLVAQGLAGGYGHRTLFEGVDLTVAPGDVIGVVGANGAGKSTLLRLLAGVDEPLAGAIALAPADAFVGWLPQEHERVPGETVAQYIARRTGCAEATREMDAMAAALGDTDAVGADDAYATALERWLASGAADLDERMPVVLADLGLAVGTDALMTGLSGGQAARVGLAALLLSRFDIALLDEPTNDLDLDGLERLEAFVTGLRGGVVLVSHDREFLARSVTRVLELDLAQNSHRVFGGGYDAYLEERATLRRQAREKYEEFAETKADLVSRMRTQREWSSQGVRNAMKKSPDNDKIRRKASMESSEKQAQKVRQMESRIARLDEVEEPRKEWKLEFTIGTAPRSSAVVSTLSGAVFRQGDFTLGPVSLQVNGGERIGITGPNGAGKTTLLRGILGRQAPDEGTASLGTSVAIGEIDQARSLLVGERPLAETFEGLVPEMTSADVRTLLAKFGLKADHVTRPVDGLSPGERTRAGLALLQARGVNVLVLDEPTNHLDLPAIEQLEQALESYTGTLLLVTHDRRMLDAVQTDRHWRVEAGRVTEL</sequence>
<reference evidence="6" key="1">
    <citation type="journal article" date="2022" name="Cell">
        <title>Repeat-based holocentromeres influence genome architecture and karyotype evolution.</title>
        <authorList>
            <person name="Hofstatter P.G."/>
            <person name="Thangavel G."/>
            <person name="Lux T."/>
            <person name="Neumann P."/>
            <person name="Vondrak T."/>
            <person name="Novak P."/>
            <person name="Zhang M."/>
            <person name="Costa L."/>
            <person name="Castellani M."/>
            <person name="Scott A."/>
            <person name="Toegelov H."/>
            <person name="Fuchs J."/>
            <person name="Mata-Sucre Y."/>
            <person name="Dias Y."/>
            <person name="Vanzela A.L.L."/>
            <person name="Huettel B."/>
            <person name="Almeida C.C.S."/>
            <person name="Simkova H."/>
            <person name="Souza G."/>
            <person name="Pedrosa-Harand A."/>
            <person name="Macas J."/>
            <person name="Mayer K.F.X."/>
            <person name="Houben A."/>
            <person name="Marques A."/>
        </authorList>
    </citation>
    <scope>NUCLEOTIDE SEQUENCE</scope>
    <source>
        <strain evidence="6">RhyBre1mFocal</strain>
    </source>
</reference>
<feature type="coiled-coil region" evidence="3">
    <location>
        <begin position="288"/>
        <end position="319"/>
    </location>
</feature>
<dbReference type="PANTHER" id="PTHR42855">
    <property type="entry name" value="ABC TRANSPORTER ATP-BINDING SUBUNIT"/>
    <property type="match status" value="1"/>
</dbReference>
<evidence type="ECO:0000256" key="3">
    <source>
        <dbReference type="SAM" id="Coils"/>
    </source>
</evidence>
<accession>A0A9P9Z724</accession>
<proteinExistence type="predicted"/>
<dbReference type="AlphaFoldDB" id="A0A9P9Z724"/>
<dbReference type="InterPro" id="IPR051309">
    <property type="entry name" value="ABCF_ATPase"/>
</dbReference>
<gene>
    <name evidence="6" type="ORF">LUZ63_021215</name>
</gene>
<comment type="caution">
    <text evidence="6">The sequence shown here is derived from an EMBL/GenBank/DDBJ whole genome shotgun (WGS) entry which is preliminary data.</text>
</comment>
<dbReference type="Gene3D" id="3.40.50.300">
    <property type="entry name" value="P-loop containing nucleotide triphosphate hydrolases"/>
    <property type="match status" value="2"/>
</dbReference>
<evidence type="ECO:0000313" key="6">
    <source>
        <dbReference type="EMBL" id="KAJ1683575.1"/>
    </source>
</evidence>
<keyword evidence="1" id="KW-0547">Nucleotide-binding</keyword>
<dbReference type="SUPFAM" id="SSF52540">
    <property type="entry name" value="P-loop containing nucleoside triphosphate hydrolases"/>
    <property type="match status" value="2"/>
</dbReference>
<name>A0A9P9Z724_9POAL</name>
<evidence type="ECO:0000256" key="2">
    <source>
        <dbReference type="ARBA" id="ARBA00022840"/>
    </source>
</evidence>
<organism evidence="6 7">
    <name type="scientific">Rhynchospora breviuscula</name>
    <dbReference type="NCBI Taxonomy" id="2022672"/>
    <lineage>
        <taxon>Eukaryota</taxon>
        <taxon>Viridiplantae</taxon>
        <taxon>Streptophyta</taxon>
        <taxon>Embryophyta</taxon>
        <taxon>Tracheophyta</taxon>
        <taxon>Spermatophyta</taxon>
        <taxon>Magnoliopsida</taxon>
        <taxon>Liliopsida</taxon>
        <taxon>Poales</taxon>
        <taxon>Cyperaceae</taxon>
        <taxon>Cyperoideae</taxon>
        <taxon>Rhynchosporeae</taxon>
        <taxon>Rhynchospora</taxon>
    </lineage>
</organism>
<feature type="domain" description="ABC transporter" evidence="5">
    <location>
        <begin position="390"/>
        <end position="591"/>
    </location>
</feature>
<evidence type="ECO:0000256" key="4">
    <source>
        <dbReference type="SAM" id="MobiDB-lite"/>
    </source>
</evidence>
<dbReference type="PROSITE" id="PS50893">
    <property type="entry name" value="ABC_TRANSPORTER_2"/>
    <property type="match status" value="2"/>
</dbReference>
<dbReference type="InterPro" id="IPR003593">
    <property type="entry name" value="AAA+_ATPase"/>
</dbReference>
<dbReference type="GO" id="GO:0016887">
    <property type="term" value="F:ATP hydrolysis activity"/>
    <property type="evidence" value="ECO:0007669"/>
    <property type="project" value="InterPro"/>
</dbReference>
<keyword evidence="3" id="KW-0175">Coiled coil</keyword>
<feature type="domain" description="ABC transporter" evidence="5">
    <location>
        <begin position="50"/>
        <end position="310"/>
    </location>
</feature>
<dbReference type="Pfam" id="PF00005">
    <property type="entry name" value="ABC_tran"/>
    <property type="match status" value="2"/>
</dbReference>
<dbReference type="InterPro" id="IPR003439">
    <property type="entry name" value="ABC_transporter-like_ATP-bd"/>
</dbReference>
<keyword evidence="7" id="KW-1185">Reference proteome</keyword>
<keyword evidence="2" id="KW-0067">ATP-binding</keyword>
<dbReference type="SMART" id="SM00382">
    <property type="entry name" value="AAA"/>
    <property type="match status" value="2"/>
</dbReference>
<dbReference type="InterPro" id="IPR017871">
    <property type="entry name" value="ABC_transporter-like_CS"/>
</dbReference>
<feature type="compositionally biased region" description="Basic and acidic residues" evidence="4">
    <location>
        <begin position="337"/>
        <end position="362"/>
    </location>
</feature>
<dbReference type="PROSITE" id="PS00211">
    <property type="entry name" value="ABC_TRANSPORTER_1"/>
    <property type="match status" value="1"/>
</dbReference>
<dbReference type="GO" id="GO:0005524">
    <property type="term" value="F:ATP binding"/>
    <property type="evidence" value="ECO:0007669"/>
    <property type="project" value="UniProtKB-KW"/>
</dbReference>
<dbReference type="EMBL" id="JAMQYH010000169">
    <property type="protein sequence ID" value="KAJ1683575.1"/>
    <property type="molecule type" value="Genomic_DNA"/>
</dbReference>
<dbReference type="Proteomes" id="UP001151287">
    <property type="component" value="Unassembled WGS sequence"/>
</dbReference>
<dbReference type="PANTHER" id="PTHR42855:SF1">
    <property type="entry name" value="ABC TRANSPORTER DOMAIN-CONTAINING PROTEIN"/>
    <property type="match status" value="1"/>
</dbReference>
<dbReference type="InterPro" id="IPR027417">
    <property type="entry name" value="P-loop_NTPase"/>
</dbReference>
<evidence type="ECO:0000256" key="1">
    <source>
        <dbReference type="ARBA" id="ARBA00022741"/>
    </source>
</evidence>
<dbReference type="FunFam" id="3.40.50.300:FF:001320">
    <property type="entry name" value="Heme ABC transporter ATP-binding protein"/>
    <property type="match status" value="1"/>
</dbReference>
<dbReference type="CDD" id="cd03221">
    <property type="entry name" value="ABCF_EF-3"/>
    <property type="match status" value="2"/>
</dbReference>
<feature type="region of interest" description="Disordered" evidence="4">
    <location>
        <begin position="327"/>
        <end position="362"/>
    </location>
</feature>
<protein>
    <recommendedName>
        <fullName evidence="5">ABC transporter domain-containing protein</fullName>
    </recommendedName>
</protein>
<dbReference type="OrthoDB" id="6500128at2759"/>
<evidence type="ECO:0000313" key="7">
    <source>
        <dbReference type="Proteomes" id="UP001151287"/>
    </source>
</evidence>